<keyword evidence="9" id="KW-1185">Reference proteome</keyword>
<accession>A0A7J7MJ53</accession>
<reference evidence="8 9" key="1">
    <citation type="journal article" date="2020" name="IScience">
        <title>Genome Sequencing of the Endangered Kingdonia uniflora (Circaeasteraceae, Ranunculales) Reveals Potential Mechanisms of Evolutionary Specialization.</title>
        <authorList>
            <person name="Sun Y."/>
            <person name="Deng T."/>
            <person name="Zhang A."/>
            <person name="Moore M.J."/>
            <person name="Landis J.B."/>
            <person name="Lin N."/>
            <person name="Zhang H."/>
            <person name="Zhang X."/>
            <person name="Huang J."/>
            <person name="Zhang X."/>
            <person name="Sun H."/>
            <person name="Wang H."/>
        </authorList>
    </citation>
    <scope>NUCLEOTIDE SEQUENCE [LARGE SCALE GENOMIC DNA]</scope>
    <source>
        <strain evidence="8">TB1705</strain>
        <tissue evidence="8">Leaf</tissue>
    </source>
</reference>
<keyword evidence="2" id="KW-0812">Transmembrane</keyword>
<dbReference type="Pfam" id="PF03896">
    <property type="entry name" value="TRAP_alpha"/>
    <property type="match status" value="1"/>
</dbReference>
<evidence type="ECO:0000256" key="4">
    <source>
        <dbReference type="ARBA" id="ARBA00022824"/>
    </source>
</evidence>
<dbReference type="Proteomes" id="UP000541444">
    <property type="component" value="Unassembled WGS sequence"/>
</dbReference>
<gene>
    <name evidence="8" type="ORF">GIB67_033881</name>
</gene>
<dbReference type="GO" id="GO:0005789">
    <property type="term" value="C:endoplasmic reticulum membrane"/>
    <property type="evidence" value="ECO:0007669"/>
    <property type="project" value="UniProtKB-SubCell"/>
</dbReference>
<dbReference type="PANTHER" id="PTHR12924:SF0">
    <property type="entry name" value="TRANSLOCON-ASSOCIATED PROTEIN SUBUNIT ALPHA"/>
    <property type="match status" value="1"/>
</dbReference>
<dbReference type="InterPro" id="IPR005595">
    <property type="entry name" value="TRAP_alpha"/>
</dbReference>
<evidence type="ECO:0000256" key="1">
    <source>
        <dbReference type="ARBA" id="ARBA00004115"/>
    </source>
</evidence>
<dbReference type="PANTHER" id="PTHR12924">
    <property type="entry name" value="TRANSLOCON-ASSOCIATED PROTEIN, ALPHA SUBUNIT"/>
    <property type="match status" value="1"/>
</dbReference>
<evidence type="ECO:0000256" key="2">
    <source>
        <dbReference type="ARBA" id="ARBA00022692"/>
    </source>
</evidence>
<dbReference type="OrthoDB" id="1926781at2759"/>
<keyword evidence="3 7" id="KW-0732">Signal</keyword>
<name>A0A7J7MJ53_9MAGN</name>
<keyword evidence="5" id="KW-1133">Transmembrane helix</keyword>
<evidence type="ECO:0000313" key="9">
    <source>
        <dbReference type="Proteomes" id="UP000541444"/>
    </source>
</evidence>
<feature type="chain" id="PRO_5029900226" description="Translocon-associated protein subunit alpha" evidence="7">
    <location>
        <begin position="24"/>
        <end position="453"/>
    </location>
</feature>
<dbReference type="EMBL" id="JACGCM010001453">
    <property type="protein sequence ID" value="KAF6154852.1"/>
    <property type="molecule type" value="Genomic_DNA"/>
</dbReference>
<evidence type="ECO:0000256" key="6">
    <source>
        <dbReference type="ARBA" id="ARBA00023136"/>
    </source>
</evidence>
<feature type="signal peptide" evidence="7">
    <location>
        <begin position="1"/>
        <end position="23"/>
    </location>
</feature>
<dbReference type="AlphaFoldDB" id="A0A7J7MJ53"/>
<proteinExistence type="predicted"/>
<protein>
    <recommendedName>
        <fullName evidence="10">Translocon-associated protein subunit alpha</fullName>
    </recommendedName>
</protein>
<keyword evidence="6" id="KW-0472">Membrane</keyword>
<keyword evidence="4" id="KW-0256">Endoplasmic reticulum</keyword>
<sequence>MAFKLFFLAFLLLASPLLHVVRSQSESEVVVNENGEGDDVGFVGDEAAHDVLDSYFSPAPGVSTVCVFPKNSARIVPAGEEAELLVGVSNEGESNMNVIAIKASIHLPFDHTLLVQNLTRQEFYNASVPLSAQATFPYIFAVNKYLQPGTFDLVGTIVYEIDQQPYQSTFYNGTIEVVEASGFISIESVFLVTLGAALLGLLGLWIHGQIQNLSKKTKRAPKVEVGTGATDASMDEWLQGTAYAQSVSKKITMEGHIGFNYNFDVDEFSDSELKIADFLRDLPEVIIKKERLARAAFRGRSVLPPGLPSPPRPAVKRKRNTLGSEPLVPCEKGECSMSNDIRISSPVSPLNAPMFLASDSDDYGCEPSSFSTRRDHKEMLNTMRHEGKDIDIALELSLYVKDPMVIESENFKNLGLQSEARYKVPDLNLDVLSEEINEIEVYVPPPPHCRNSA</sequence>
<evidence type="ECO:0000256" key="5">
    <source>
        <dbReference type="ARBA" id="ARBA00022989"/>
    </source>
</evidence>
<evidence type="ECO:0000256" key="7">
    <source>
        <dbReference type="SAM" id="SignalP"/>
    </source>
</evidence>
<evidence type="ECO:0000256" key="3">
    <source>
        <dbReference type="ARBA" id="ARBA00022729"/>
    </source>
</evidence>
<comment type="subcellular location">
    <subcellularLocation>
        <location evidence="1">Endoplasmic reticulum membrane</location>
        <topology evidence="1">Single-pass type I membrane protein</topology>
    </subcellularLocation>
</comment>
<evidence type="ECO:0000313" key="8">
    <source>
        <dbReference type="EMBL" id="KAF6154852.1"/>
    </source>
</evidence>
<comment type="caution">
    <text evidence="8">The sequence shown here is derived from an EMBL/GenBank/DDBJ whole genome shotgun (WGS) entry which is preliminary data.</text>
</comment>
<evidence type="ECO:0008006" key="10">
    <source>
        <dbReference type="Google" id="ProtNLM"/>
    </source>
</evidence>
<organism evidence="8 9">
    <name type="scientific">Kingdonia uniflora</name>
    <dbReference type="NCBI Taxonomy" id="39325"/>
    <lineage>
        <taxon>Eukaryota</taxon>
        <taxon>Viridiplantae</taxon>
        <taxon>Streptophyta</taxon>
        <taxon>Embryophyta</taxon>
        <taxon>Tracheophyta</taxon>
        <taxon>Spermatophyta</taxon>
        <taxon>Magnoliopsida</taxon>
        <taxon>Ranunculales</taxon>
        <taxon>Circaeasteraceae</taxon>
        <taxon>Kingdonia</taxon>
    </lineage>
</organism>